<dbReference type="RefSeq" id="WP_251611711.1">
    <property type="nucleotide sequence ID" value="NZ_JAMQJY010000007.1"/>
</dbReference>
<organism evidence="1 2">
    <name type="scientific">Alkalicoccobacillus plakortidis</name>
    <dbReference type="NCBI Taxonomy" id="444060"/>
    <lineage>
        <taxon>Bacteria</taxon>
        <taxon>Bacillati</taxon>
        <taxon>Bacillota</taxon>
        <taxon>Bacilli</taxon>
        <taxon>Bacillales</taxon>
        <taxon>Bacillaceae</taxon>
        <taxon>Alkalicoccobacillus</taxon>
    </lineage>
</organism>
<keyword evidence="2" id="KW-1185">Reference proteome</keyword>
<name>A0ABT0XPS3_9BACI</name>
<dbReference type="EMBL" id="JAMQJY010000007">
    <property type="protein sequence ID" value="MCM2677914.1"/>
    <property type="molecule type" value="Genomic_DNA"/>
</dbReference>
<comment type="caution">
    <text evidence="1">The sequence shown here is derived from an EMBL/GenBank/DDBJ whole genome shotgun (WGS) entry which is preliminary data.</text>
</comment>
<evidence type="ECO:0000313" key="2">
    <source>
        <dbReference type="Proteomes" id="UP001203665"/>
    </source>
</evidence>
<reference evidence="1" key="1">
    <citation type="submission" date="2022-06" db="EMBL/GenBank/DDBJ databases">
        <title>Alkalicoccobacillus porphyridii sp. nov., isolated from a marine red alga, Porphyridium purpureum and reclassification of Shouchella plakortidis and Shouchella gibsonii as Alkalicoccobacillus plakortidis comb. nov. and Alkalicoccobacillus gibsonii comb. nov.</title>
        <authorList>
            <person name="Kim K.H."/>
            <person name="Lee J.K."/>
            <person name="Han D.M."/>
            <person name="Baek J.H."/>
            <person name="Jeon C.O."/>
        </authorList>
    </citation>
    <scope>NUCLEOTIDE SEQUENCE</scope>
    <source>
        <strain evidence="1">DSM 19153</strain>
    </source>
</reference>
<dbReference type="Proteomes" id="UP001203665">
    <property type="component" value="Unassembled WGS sequence"/>
</dbReference>
<protein>
    <submittedName>
        <fullName evidence="1">Uncharacterized protein</fullName>
    </submittedName>
</protein>
<accession>A0ABT0XPS3</accession>
<gene>
    <name evidence="1" type="ORF">NDM98_22550</name>
</gene>
<evidence type="ECO:0000313" key="1">
    <source>
        <dbReference type="EMBL" id="MCM2677914.1"/>
    </source>
</evidence>
<sequence>MALKDAMQEISLEEQNLEDEATFSIENNRNCPKNDFRCKVRTDNGDALDECIGARISKEFVVIGAALSTDYNAILDKQWMKGAKALAGIAASLTLIYASCIANPNQKI</sequence>
<proteinExistence type="predicted"/>